<dbReference type="HAMAP" id="MF_01480">
    <property type="entry name" value="Cas9"/>
    <property type="match status" value="1"/>
</dbReference>
<dbReference type="Pfam" id="PF13395">
    <property type="entry name" value="HNH_4"/>
    <property type="match status" value="1"/>
</dbReference>
<proteinExistence type="inferred from homology"/>
<evidence type="ECO:0000256" key="1">
    <source>
        <dbReference type="ARBA" id="ARBA00001946"/>
    </source>
</evidence>
<keyword evidence="6 13" id="KW-0378">Hydrolase</keyword>
<protein>
    <recommendedName>
        <fullName evidence="13">CRISPR-associated endonuclease Cas9</fullName>
        <ecNumber evidence="13">3.1.-.-</ecNumber>
    </recommendedName>
</protein>
<feature type="active site" description="For RuvC-like nuclease domain" evidence="13">
    <location>
        <position position="10"/>
    </location>
</feature>
<feature type="binding site" evidence="13">
    <location>
        <position position="774"/>
    </location>
    <ligand>
        <name>Mg(2+)</name>
        <dbReference type="ChEBI" id="CHEBI:18420"/>
        <label>2</label>
    </ligand>
</feature>
<dbReference type="EMBL" id="QRVL01000003">
    <property type="protein sequence ID" value="RGS41323.1"/>
    <property type="molecule type" value="Genomic_DNA"/>
</dbReference>
<keyword evidence="10 13" id="KW-0238">DNA-binding</keyword>
<evidence type="ECO:0000256" key="7">
    <source>
        <dbReference type="ARBA" id="ARBA00022842"/>
    </source>
</evidence>
<evidence type="ECO:0000256" key="5">
    <source>
        <dbReference type="ARBA" id="ARBA00022759"/>
    </source>
</evidence>
<dbReference type="InterPro" id="IPR032239">
    <property type="entry name" value="Cas9-BH"/>
</dbReference>
<feature type="binding site" evidence="13">
    <location>
        <position position="774"/>
    </location>
    <ligand>
        <name>Mg(2+)</name>
        <dbReference type="ChEBI" id="CHEBI:18420"/>
        <label>1</label>
    </ligand>
</feature>
<feature type="binding site" evidence="13">
    <location>
        <position position="986"/>
    </location>
    <ligand>
        <name>Mg(2+)</name>
        <dbReference type="ChEBI" id="CHEBI:18420"/>
        <label>2</label>
    </ligand>
</feature>
<keyword evidence="5 13" id="KW-0255">Endonuclease</keyword>
<dbReference type="NCBIfam" id="TIGR01865">
    <property type="entry name" value="cas_Csn1"/>
    <property type="match status" value="1"/>
</dbReference>
<dbReference type="GO" id="GO:0016787">
    <property type="term" value="F:hydrolase activity"/>
    <property type="evidence" value="ECO:0007669"/>
    <property type="project" value="UniProtKB-KW"/>
</dbReference>
<dbReference type="EC" id="3.1.-.-" evidence="13"/>
<evidence type="ECO:0000256" key="4">
    <source>
        <dbReference type="ARBA" id="ARBA00022723"/>
    </source>
</evidence>
<dbReference type="Pfam" id="PF16592">
    <property type="entry name" value="Cas9_REC"/>
    <property type="match status" value="1"/>
</dbReference>
<dbReference type="GO" id="GO:0003677">
    <property type="term" value="F:DNA binding"/>
    <property type="evidence" value="ECO:0007669"/>
    <property type="project" value="UniProtKB-UniRule"/>
</dbReference>
<comment type="similarity">
    <text evidence="13">Belongs to the CRISPR-associated Cas9 family.</text>
</comment>
<dbReference type="InterPro" id="IPR028629">
    <property type="entry name" value="Cas9"/>
</dbReference>
<dbReference type="InterPro" id="IPR055228">
    <property type="entry name" value="Cas9_RuvC"/>
</dbReference>
<comment type="similarity">
    <text evidence="2">Belongs to the CRISPR-associated protein Cas9 family. Subtype II-A subfamily.</text>
</comment>
<dbReference type="InterPro" id="IPR032237">
    <property type="entry name" value="Cas9_PI"/>
</dbReference>
<dbReference type="InterPro" id="IPR033114">
    <property type="entry name" value="HNH_CAS9"/>
</dbReference>
<reference evidence="15 16" key="1">
    <citation type="submission" date="2018-08" db="EMBL/GenBank/DDBJ databases">
        <title>A genome reference for cultivated species of the human gut microbiota.</title>
        <authorList>
            <person name="Zou Y."/>
            <person name="Xue W."/>
            <person name="Luo G."/>
        </authorList>
    </citation>
    <scope>NUCLEOTIDE SEQUENCE [LARGE SCALE GENOMIC DNA]</scope>
    <source>
        <strain evidence="15 16">AF22-12AC</strain>
    </source>
</reference>
<feature type="binding site" evidence="13">
    <location>
        <position position="10"/>
    </location>
    <ligand>
        <name>Mg(2+)</name>
        <dbReference type="ChEBI" id="CHEBI:18420"/>
        <label>1</label>
    </ligand>
</feature>
<keyword evidence="3 13" id="KW-0540">Nuclease</keyword>
<evidence type="ECO:0000256" key="2">
    <source>
        <dbReference type="ARBA" id="ARBA00005244"/>
    </source>
</evidence>
<dbReference type="Pfam" id="PF16593">
    <property type="entry name" value="Cas9-BH"/>
    <property type="match status" value="1"/>
</dbReference>
<evidence type="ECO:0000256" key="8">
    <source>
        <dbReference type="ARBA" id="ARBA00022884"/>
    </source>
</evidence>
<accession>A0A395V876</accession>
<gene>
    <name evidence="13 15" type="primary">cas9</name>
    <name evidence="15" type="ORF">DWX93_06655</name>
</gene>
<evidence type="ECO:0000256" key="12">
    <source>
        <dbReference type="ARBA" id="ARBA00046380"/>
    </source>
</evidence>
<evidence type="ECO:0000256" key="6">
    <source>
        <dbReference type="ARBA" id="ARBA00022801"/>
    </source>
</evidence>
<feature type="active site" description="Proton acceptor for HNH nuclease domain" evidence="13">
    <location>
        <position position="855"/>
    </location>
</feature>
<evidence type="ECO:0000256" key="13">
    <source>
        <dbReference type="HAMAP-Rule" id="MF_01480"/>
    </source>
</evidence>
<evidence type="ECO:0000313" key="15">
    <source>
        <dbReference type="EMBL" id="RGS41323.1"/>
    </source>
</evidence>
<dbReference type="Gene3D" id="1.10.30.50">
    <property type="match status" value="1"/>
</dbReference>
<dbReference type="GO" id="GO:0046872">
    <property type="term" value="F:metal ion binding"/>
    <property type="evidence" value="ECO:0007669"/>
    <property type="project" value="UniProtKB-UniRule"/>
</dbReference>
<dbReference type="Proteomes" id="UP000266172">
    <property type="component" value="Unassembled WGS sequence"/>
</dbReference>
<evidence type="ECO:0000259" key="14">
    <source>
        <dbReference type="PROSITE" id="PS51749"/>
    </source>
</evidence>
<comment type="domain">
    <text evidence="13">Has 2 endonuclease domains. The discontinuous RuvC-like domain cleaves the target DNA noncomplementary to crRNA while the HNH nuclease domain cleaves the target DNA complementary to crRNA.</text>
</comment>
<comment type="cofactor">
    <cofactor evidence="1 13">
        <name>Mg(2+)</name>
        <dbReference type="ChEBI" id="CHEBI:18420"/>
    </cofactor>
</comment>
<feature type="domain" description="HNH Cas9-type" evidence="14">
    <location>
        <begin position="774"/>
        <end position="935"/>
    </location>
</feature>
<dbReference type="GO" id="GO:0043571">
    <property type="term" value="P:maintenance of CRISPR repeat elements"/>
    <property type="evidence" value="ECO:0007669"/>
    <property type="project" value="UniProtKB-UniRule"/>
</dbReference>
<feature type="binding site" evidence="13">
    <location>
        <position position="770"/>
    </location>
    <ligand>
        <name>Mg(2+)</name>
        <dbReference type="ChEBI" id="CHEBI:18420"/>
        <label>1</label>
    </ligand>
</feature>
<evidence type="ECO:0000256" key="11">
    <source>
        <dbReference type="ARBA" id="ARBA00023211"/>
    </source>
</evidence>
<feature type="binding site" evidence="13">
    <location>
        <position position="10"/>
    </location>
    <ligand>
        <name>Mg(2+)</name>
        <dbReference type="ChEBI" id="CHEBI:18420"/>
        <label>2</label>
    </ligand>
</feature>
<name>A0A395V876_9FIRM</name>
<keyword evidence="11" id="KW-0464">Manganese</keyword>
<evidence type="ECO:0000313" key="16">
    <source>
        <dbReference type="Proteomes" id="UP000266172"/>
    </source>
</evidence>
<dbReference type="PROSITE" id="PS51749">
    <property type="entry name" value="HNH_CAS9"/>
    <property type="match status" value="1"/>
</dbReference>
<comment type="function">
    <text evidence="13">CRISPR (clustered regularly interspaced short palindromic repeat) is an adaptive immune system that provides protection against mobile genetic elements (viruses, transposable elements and conjugative plasmids). CRISPR clusters contain spacers, sequences complementary to antecedent mobile elements, and target invading nucleic acids. CRISPR clusters are transcribed and processed into CRISPR RNA (crRNA). In type II CRISPR systems correct processing of pre-crRNA requires a trans-encoded small RNA (tracrRNA), endogenous ribonuclease 3 (rnc) and this protein. The tracrRNA serves as a guide for ribonuclease 3-aided processing of pre-crRNA. Subsequently Cas9/crRNA/tracrRNA endonucleolytically cleaves linear or circular dsDNA target complementary to the spacer; Cas9 is inactive in the absence of the 2 guide RNAs (gRNA). Cas9 recognizes the protospacer adjacent motif (PAM) in the CRISPR repeat sequences to help distinguish self versus nonself, as targets within the bacterial CRISPR locus do not have PAMs. PAM recognition is also required for catalytic activity.</text>
</comment>
<dbReference type="RefSeq" id="WP_118097075.1">
    <property type="nucleotide sequence ID" value="NZ_QRVL01000003.1"/>
</dbReference>
<dbReference type="GO" id="GO:0051607">
    <property type="term" value="P:defense response to virus"/>
    <property type="evidence" value="ECO:0007669"/>
    <property type="project" value="UniProtKB-UniRule"/>
</dbReference>
<dbReference type="Pfam" id="PF22702">
    <property type="entry name" value="Cas9_RuvC"/>
    <property type="match status" value="1"/>
</dbReference>
<evidence type="ECO:0000256" key="10">
    <source>
        <dbReference type="ARBA" id="ARBA00023125"/>
    </source>
</evidence>
<keyword evidence="4 13" id="KW-0479">Metal-binding</keyword>
<evidence type="ECO:0000256" key="9">
    <source>
        <dbReference type="ARBA" id="ARBA00023118"/>
    </source>
</evidence>
<dbReference type="GO" id="GO:0004519">
    <property type="term" value="F:endonuclease activity"/>
    <property type="evidence" value="ECO:0007669"/>
    <property type="project" value="UniProtKB-UniRule"/>
</dbReference>
<dbReference type="GO" id="GO:0003723">
    <property type="term" value="F:RNA binding"/>
    <property type="evidence" value="ECO:0007669"/>
    <property type="project" value="UniProtKB-UniRule"/>
</dbReference>
<dbReference type="InterPro" id="IPR003615">
    <property type="entry name" value="HNH_nuc"/>
</dbReference>
<evidence type="ECO:0000256" key="3">
    <source>
        <dbReference type="ARBA" id="ARBA00022722"/>
    </source>
</evidence>
<keyword evidence="7 13" id="KW-0460">Magnesium</keyword>
<dbReference type="InterPro" id="IPR032240">
    <property type="entry name" value="Cas9_REC"/>
</dbReference>
<sequence>MGEEYFLGLDMGTGSLGWAVTDDKYQILRRHGNALWGVRLFETANTAEERRMFRTNRRRLDRQGWRIKILQELFAEEICRVDPGFYLRMKESKYYPEDKRDANGECPVLPYALFADAQYTDKDYHREFPTIYHLRKMLMETETTPDIRLVYLAFHHMMKHRGHFLLSGDISQVTEFRNTFLQMIANIKSEELDFSLEIEETQMGQIEAVLKDHKLTRSEKKRHLTQILKPATACEKAIFTLLSGGTVKMSDIFGKAELDEGERPKISFADNGYDDYSASVEADLGEQYYIIESAKAVYDWSVLSDILGDSVSISDAKVKLYEKHKKDLAYLKKVVRENLPREVYNQVFVNTDEKLCNYCAYIGMAKKNGRKVALEGKRCTREEFESFLRKKIVNKIEDKEIQEYLSEKIEKGTFLPRQVTKDNGVIPYQIHLYELRKIIDNLSPRMPFIRDNGDKIIQLFTFRIPYYVGPLGKGEGSEKFSWAVRRTDEAIYPWNFKDVIDVEASAEKFICRMTNKCTYLYGEDVLPKDSPLYSKFMVLNELNNLKLNGQSVSVELKQRIYQELFCHTRKVTQKKLVSYLVREGITGKNVEISGIDGDFKASLTAYHDFKEKLTGVELSQQEQEEIVRNIVLFGEDKKLLKQRLEGRFPQLTQKQISVIATLSYKGWGRLSREFLENITVPAPGTGEVWNIITALWETNDNLMQLLYGEYGFQTEIECFNAKEKKKSLSYETIEESYVSPSVKRQIWQTLQVVKELKKVMRGDPKRVFIEMARENQESKRTESRKKTLLDLYKNCKKEEPEWIAELTEHLEKLDDSQLRKDKLFLYYTQKGRCMYSGERIELEDLWDNTRYDIDHIYPQSKTMDDSVDNRVLVKKEYNAKKTDVYPIAADIRGKMSPFWKKLLDNKLISKKKYDRLVRTEELTPEELAGFIDRQLVETRQSTKVVAEILKEAFPDTEIVYVKAGNVSNFRHMFDIVKVRELNDLHHAKDAYLNIVVGNAYYVKFNKNAAWFIKENPGRSYNLKRMFDYDIRRNNEVAWLAGSTGTISQVKNMVSKNHILVTRKSYEVTGGLFDQQLMKKGKGQVPVKTSDERLGNIEKYGGYNKASGAYFMLVKSKNKKGEEQRTIEYVPIYLKHYIEESKENALDYLKNERKLKEPEILLAKIKMDTLFRVNGFYMWLSGRTGKQLIFKGANELLLAEPETLLLKKIIKYTQRRKENKDLKLTEWDNITNEELLALYDVFTEKLNHSVYAVRLGAQGKTLSEKRPAFEELSMEEKCIVLSEVLHLFQCQSGAANLKLLEGPASAGILVLNSNISELDEILIINQSPSGIFEKQIDLLRL</sequence>
<comment type="caution">
    <text evidence="15">The sequence shown here is derived from an EMBL/GenBank/DDBJ whole genome shotgun (WGS) entry which is preliminary data.</text>
</comment>
<keyword evidence="9 13" id="KW-0051">Antiviral defense</keyword>
<dbReference type="Pfam" id="PF16595">
    <property type="entry name" value="Cas9_PI"/>
    <property type="match status" value="1"/>
</dbReference>
<comment type="subunit">
    <text evidence="12 13">Monomer. Binds crRNA and tracrRNA.</text>
</comment>
<organism evidence="15 16">
    <name type="scientific">Roseburia hominis</name>
    <dbReference type="NCBI Taxonomy" id="301301"/>
    <lineage>
        <taxon>Bacteria</taxon>
        <taxon>Bacillati</taxon>
        <taxon>Bacillota</taxon>
        <taxon>Clostridia</taxon>
        <taxon>Lachnospirales</taxon>
        <taxon>Lachnospiraceae</taxon>
        <taxon>Roseburia</taxon>
    </lineage>
</organism>
<keyword evidence="8 13" id="KW-0694">RNA-binding</keyword>